<comment type="similarity">
    <text evidence="1 2">Belongs to the UPF0102 family.</text>
</comment>
<evidence type="ECO:0000256" key="2">
    <source>
        <dbReference type="HAMAP-Rule" id="MF_00048"/>
    </source>
</evidence>
<dbReference type="PANTHER" id="PTHR34039">
    <property type="entry name" value="UPF0102 PROTEIN YRAN"/>
    <property type="match status" value="1"/>
</dbReference>
<dbReference type="OrthoDB" id="9794876at2"/>
<protein>
    <recommendedName>
        <fullName evidence="2">UPF0102 protein FB471_2032</fullName>
    </recommendedName>
</protein>
<accession>A0A542DGU6</accession>
<dbReference type="GO" id="GO:0004519">
    <property type="term" value="F:endonuclease activity"/>
    <property type="evidence" value="ECO:0007669"/>
    <property type="project" value="UniProtKB-KW"/>
</dbReference>
<dbReference type="Proteomes" id="UP000320876">
    <property type="component" value="Unassembled WGS sequence"/>
</dbReference>
<sequence>MALRRPSPRELGRWGERMAAAHLRGLGLSVLGRNWSCREGELDLLATDGRIVVVCEVKTRSGRGFGPPEASVTWTKSRRIRRLARLWLRAQGLGWCRLRFDVISIESARGTRPRLRHIEGAF</sequence>
<dbReference type="GO" id="GO:0003676">
    <property type="term" value="F:nucleic acid binding"/>
    <property type="evidence" value="ECO:0007669"/>
    <property type="project" value="InterPro"/>
</dbReference>
<keyword evidence="4" id="KW-1185">Reference proteome</keyword>
<gene>
    <name evidence="3" type="ORF">FB471_2032</name>
</gene>
<dbReference type="Gene3D" id="3.40.1350.10">
    <property type="match status" value="1"/>
</dbReference>
<comment type="caution">
    <text evidence="3">The sequence shown here is derived from an EMBL/GenBank/DDBJ whole genome shotgun (WGS) entry which is preliminary data.</text>
</comment>
<dbReference type="NCBIfam" id="NF009150">
    <property type="entry name" value="PRK12497.1-3"/>
    <property type="match status" value="1"/>
</dbReference>
<dbReference type="InterPro" id="IPR011856">
    <property type="entry name" value="tRNA_endonuc-like_dom_sf"/>
</dbReference>
<organism evidence="3 4">
    <name type="scientific">Amycolatopsis cihanbeyliensis</name>
    <dbReference type="NCBI Taxonomy" id="1128664"/>
    <lineage>
        <taxon>Bacteria</taxon>
        <taxon>Bacillati</taxon>
        <taxon>Actinomycetota</taxon>
        <taxon>Actinomycetes</taxon>
        <taxon>Pseudonocardiales</taxon>
        <taxon>Pseudonocardiaceae</taxon>
        <taxon>Amycolatopsis</taxon>
    </lineage>
</organism>
<keyword evidence="3" id="KW-0540">Nuclease</keyword>
<name>A0A542DGU6_AMYCI</name>
<proteinExistence type="inferred from homology"/>
<dbReference type="SUPFAM" id="SSF52980">
    <property type="entry name" value="Restriction endonuclease-like"/>
    <property type="match status" value="1"/>
</dbReference>
<keyword evidence="3" id="KW-0378">Hydrolase</keyword>
<evidence type="ECO:0000313" key="3">
    <source>
        <dbReference type="EMBL" id="TQJ02307.1"/>
    </source>
</evidence>
<dbReference type="InterPro" id="IPR003509">
    <property type="entry name" value="UPF0102_YraN-like"/>
</dbReference>
<dbReference type="CDD" id="cd20736">
    <property type="entry name" value="PoNe_Nuclease"/>
    <property type="match status" value="1"/>
</dbReference>
<dbReference type="PANTHER" id="PTHR34039:SF1">
    <property type="entry name" value="UPF0102 PROTEIN YRAN"/>
    <property type="match status" value="1"/>
</dbReference>
<dbReference type="Pfam" id="PF02021">
    <property type="entry name" value="UPF0102"/>
    <property type="match status" value="1"/>
</dbReference>
<dbReference type="NCBIfam" id="NF009154">
    <property type="entry name" value="PRK12497.3-3"/>
    <property type="match status" value="1"/>
</dbReference>
<keyword evidence="3" id="KW-0255">Endonuclease</keyword>
<dbReference type="InterPro" id="IPR011335">
    <property type="entry name" value="Restrct_endonuc-II-like"/>
</dbReference>
<evidence type="ECO:0000313" key="4">
    <source>
        <dbReference type="Proteomes" id="UP000320876"/>
    </source>
</evidence>
<dbReference type="EMBL" id="VFML01000001">
    <property type="protein sequence ID" value="TQJ02307.1"/>
    <property type="molecule type" value="Genomic_DNA"/>
</dbReference>
<evidence type="ECO:0000256" key="1">
    <source>
        <dbReference type="ARBA" id="ARBA00006738"/>
    </source>
</evidence>
<dbReference type="AlphaFoldDB" id="A0A542DGU6"/>
<dbReference type="HAMAP" id="MF_00048">
    <property type="entry name" value="UPF0102"/>
    <property type="match status" value="1"/>
</dbReference>
<reference evidence="3 4" key="1">
    <citation type="submission" date="2019-06" db="EMBL/GenBank/DDBJ databases">
        <title>Sequencing the genomes of 1000 actinobacteria strains.</title>
        <authorList>
            <person name="Klenk H.-P."/>
        </authorList>
    </citation>
    <scope>NUCLEOTIDE SEQUENCE [LARGE SCALE GENOMIC DNA]</scope>
    <source>
        <strain evidence="3 4">DSM 45679</strain>
    </source>
</reference>